<keyword evidence="3 8" id="KW-0540">Nuclease</keyword>
<evidence type="ECO:0000256" key="1">
    <source>
        <dbReference type="ARBA" id="ARBA00001946"/>
    </source>
</evidence>
<dbReference type="Gene3D" id="3.40.50.1010">
    <property type="entry name" value="5'-nuclease"/>
    <property type="match status" value="1"/>
</dbReference>
<organism evidence="10 11">
    <name type="scientific">Cellulosimicrobium cellulans</name>
    <name type="common">Arthrobacter luteus</name>
    <dbReference type="NCBI Taxonomy" id="1710"/>
    <lineage>
        <taxon>Bacteria</taxon>
        <taxon>Bacillati</taxon>
        <taxon>Actinomycetota</taxon>
        <taxon>Actinomycetes</taxon>
        <taxon>Micrococcales</taxon>
        <taxon>Promicromonosporaceae</taxon>
        <taxon>Cellulosimicrobium</taxon>
    </lineage>
</organism>
<evidence type="ECO:0000313" key="11">
    <source>
        <dbReference type="Proteomes" id="UP000316659"/>
    </source>
</evidence>
<dbReference type="CDD" id="cd09871">
    <property type="entry name" value="PIN_MtVapC28-VapC30-like"/>
    <property type="match status" value="1"/>
</dbReference>
<keyword evidence="5 8" id="KW-0378">Hydrolase</keyword>
<protein>
    <recommendedName>
        <fullName evidence="8">Ribonuclease VapC</fullName>
        <shortName evidence="8">RNase VapC</shortName>
        <ecNumber evidence="8">3.1.-.-</ecNumber>
    </recommendedName>
    <alternativeName>
        <fullName evidence="8">Toxin VapC</fullName>
    </alternativeName>
</protein>
<dbReference type="GO" id="GO:0000287">
    <property type="term" value="F:magnesium ion binding"/>
    <property type="evidence" value="ECO:0007669"/>
    <property type="project" value="UniProtKB-UniRule"/>
</dbReference>
<dbReference type="InterPro" id="IPR050556">
    <property type="entry name" value="Type_II_TA_system_RNase"/>
</dbReference>
<evidence type="ECO:0000256" key="6">
    <source>
        <dbReference type="ARBA" id="ARBA00022842"/>
    </source>
</evidence>
<dbReference type="InterPro" id="IPR022907">
    <property type="entry name" value="VapC_family"/>
</dbReference>
<accession>A0A4Y4DZV1</accession>
<proteinExistence type="inferred from homology"/>
<gene>
    <name evidence="8" type="primary">vapC</name>
    <name evidence="10" type="ORF">CCE02nite_22360</name>
</gene>
<evidence type="ECO:0000259" key="9">
    <source>
        <dbReference type="Pfam" id="PF01850"/>
    </source>
</evidence>
<comment type="similarity">
    <text evidence="7 8">Belongs to the PINc/VapC protein family.</text>
</comment>
<evidence type="ECO:0000313" key="10">
    <source>
        <dbReference type="EMBL" id="GED10237.1"/>
    </source>
</evidence>
<keyword evidence="8" id="KW-0800">Toxin</keyword>
<evidence type="ECO:0000256" key="2">
    <source>
        <dbReference type="ARBA" id="ARBA00022649"/>
    </source>
</evidence>
<dbReference type="GO" id="GO:0004540">
    <property type="term" value="F:RNA nuclease activity"/>
    <property type="evidence" value="ECO:0007669"/>
    <property type="project" value="InterPro"/>
</dbReference>
<dbReference type="Proteomes" id="UP000316659">
    <property type="component" value="Unassembled WGS sequence"/>
</dbReference>
<dbReference type="EC" id="3.1.-.-" evidence="8"/>
<feature type="binding site" evidence="8">
    <location>
        <position position="4"/>
    </location>
    <ligand>
        <name>Mg(2+)</name>
        <dbReference type="ChEBI" id="CHEBI:18420"/>
    </ligand>
</feature>
<dbReference type="SUPFAM" id="SSF88723">
    <property type="entry name" value="PIN domain-like"/>
    <property type="match status" value="1"/>
</dbReference>
<keyword evidence="2 8" id="KW-1277">Toxin-antitoxin system</keyword>
<dbReference type="InterPro" id="IPR002716">
    <property type="entry name" value="PIN_dom"/>
</dbReference>
<dbReference type="EMBL" id="BJNZ01000013">
    <property type="protein sequence ID" value="GED10237.1"/>
    <property type="molecule type" value="Genomic_DNA"/>
</dbReference>
<comment type="function">
    <text evidence="8">Toxic component of a toxin-antitoxin (TA) system. An RNase.</text>
</comment>
<name>A0A4Y4DZV1_CELCE</name>
<dbReference type="Pfam" id="PF01850">
    <property type="entry name" value="PIN"/>
    <property type="match status" value="1"/>
</dbReference>
<evidence type="ECO:0000256" key="4">
    <source>
        <dbReference type="ARBA" id="ARBA00022723"/>
    </source>
</evidence>
<dbReference type="PANTHER" id="PTHR33653:SF1">
    <property type="entry name" value="RIBONUCLEASE VAPC2"/>
    <property type="match status" value="1"/>
</dbReference>
<keyword evidence="4 8" id="KW-0479">Metal-binding</keyword>
<evidence type="ECO:0000256" key="3">
    <source>
        <dbReference type="ARBA" id="ARBA00022722"/>
    </source>
</evidence>
<feature type="domain" description="PIN" evidence="9">
    <location>
        <begin position="1"/>
        <end position="125"/>
    </location>
</feature>
<keyword evidence="6 8" id="KW-0460">Magnesium</keyword>
<dbReference type="InterPro" id="IPR029060">
    <property type="entry name" value="PIN-like_dom_sf"/>
</dbReference>
<dbReference type="PANTHER" id="PTHR33653">
    <property type="entry name" value="RIBONUCLEASE VAPC2"/>
    <property type="match status" value="1"/>
</dbReference>
<comment type="cofactor">
    <cofactor evidence="1 8">
        <name>Mg(2+)</name>
        <dbReference type="ChEBI" id="CHEBI:18420"/>
    </cofactor>
</comment>
<dbReference type="RefSeq" id="WP_141389724.1">
    <property type="nucleotide sequence ID" value="NZ_BJNZ01000013.1"/>
</dbReference>
<dbReference type="AlphaFoldDB" id="A0A4Y4DZV1"/>
<dbReference type="GO" id="GO:0016787">
    <property type="term" value="F:hydrolase activity"/>
    <property type="evidence" value="ECO:0007669"/>
    <property type="project" value="UniProtKB-KW"/>
</dbReference>
<comment type="caution">
    <text evidence="10">The sequence shown here is derived from an EMBL/GenBank/DDBJ whole genome shotgun (WGS) entry which is preliminary data.</text>
</comment>
<evidence type="ECO:0000256" key="5">
    <source>
        <dbReference type="ARBA" id="ARBA00022801"/>
    </source>
</evidence>
<dbReference type="GO" id="GO:0090729">
    <property type="term" value="F:toxin activity"/>
    <property type="evidence" value="ECO:0007669"/>
    <property type="project" value="UniProtKB-KW"/>
</dbReference>
<feature type="binding site" evidence="8">
    <location>
        <position position="100"/>
    </location>
    <ligand>
        <name>Mg(2+)</name>
        <dbReference type="ChEBI" id="CHEBI:18420"/>
    </ligand>
</feature>
<evidence type="ECO:0000256" key="8">
    <source>
        <dbReference type="HAMAP-Rule" id="MF_00265"/>
    </source>
</evidence>
<sequence>MIVDTSALVAVVLDEPGADTLSEILLAASRPRMAAPTLVELYAVLDNRSSPAQRRRLDALLELYGIEVEPFTAEHAEIAREAYREFGRGSGHPARLNLGDCFAYALAAATRDRLLFVGDDFSRTDLRPAHEAAPPA</sequence>
<reference evidence="10 11" key="1">
    <citation type="submission" date="2019-06" db="EMBL/GenBank/DDBJ databases">
        <title>Whole genome shotgun sequence of Cellulosimicrobium cellulans NBRC 15516.</title>
        <authorList>
            <person name="Hosoyama A."/>
            <person name="Uohara A."/>
            <person name="Ohji S."/>
            <person name="Ichikawa N."/>
        </authorList>
    </citation>
    <scope>NUCLEOTIDE SEQUENCE [LARGE SCALE GENOMIC DNA]</scope>
    <source>
        <strain evidence="10 11">NBRC 15516</strain>
    </source>
</reference>
<evidence type="ECO:0000256" key="7">
    <source>
        <dbReference type="ARBA" id="ARBA00038093"/>
    </source>
</evidence>
<dbReference type="HAMAP" id="MF_00265">
    <property type="entry name" value="VapC_Nob1"/>
    <property type="match status" value="1"/>
</dbReference>